<evidence type="ECO:0000313" key="1">
    <source>
        <dbReference type="EMBL" id="KAL3660254.1"/>
    </source>
</evidence>
<dbReference type="Proteomes" id="UP001632037">
    <property type="component" value="Unassembled WGS sequence"/>
</dbReference>
<dbReference type="EMBL" id="JBIMZQ010000042">
    <property type="protein sequence ID" value="KAL3660254.1"/>
    <property type="molecule type" value="Genomic_DNA"/>
</dbReference>
<evidence type="ECO:0000313" key="2">
    <source>
        <dbReference type="Proteomes" id="UP001632037"/>
    </source>
</evidence>
<keyword evidence="2" id="KW-1185">Reference proteome</keyword>
<comment type="caution">
    <text evidence="1">The sequence shown here is derived from an EMBL/GenBank/DDBJ whole genome shotgun (WGS) entry which is preliminary data.</text>
</comment>
<protein>
    <submittedName>
        <fullName evidence="1">Uncharacterized protein</fullName>
    </submittedName>
</protein>
<dbReference type="AlphaFoldDB" id="A0ABD3F1U5"/>
<gene>
    <name evidence="1" type="ORF">V7S43_014784</name>
</gene>
<proteinExistence type="predicted"/>
<name>A0ABD3F1U5_9STRA</name>
<sequence length="191" mass="21537">MWSRQCLAFNLGEKYCTDTMQLNDTETKLWNYDNDHAINQMRSASQLACILTLVGYSLSFLSHETEALQEESVSTIKTHSMIKFVMLCCLLGICRPITDRYLLTFWLSETGDQADMSTDNGCSRLPSVWSMPKVVRDLLWTVTSPHLLSGGRFPVLPAEFGVEALKSPVVINWLKVLVEDPAPLLTFLQGK</sequence>
<accession>A0ABD3F1U5</accession>
<organism evidence="1 2">
    <name type="scientific">Phytophthora oleae</name>
    <dbReference type="NCBI Taxonomy" id="2107226"/>
    <lineage>
        <taxon>Eukaryota</taxon>
        <taxon>Sar</taxon>
        <taxon>Stramenopiles</taxon>
        <taxon>Oomycota</taxon>
        <taxon>Peronosporomycetes</taxon>
        <taxon>Peronosporales</taxon>
        <taxon>Peronosporaceae</taxon>
        <taxon>Phytophthora</taxon>
    </lineage>
</organism>
<reference evidence="1 2" key="1">
    <citation type="submission" date="2024-09" db="EMBL/GenBank/DDBJ databases">
        <title>Genome sequencing and assembly of Phytophthora oleae, isolate VK10A, causative agent of rot of olive drupes.</title>
        <authorList>
            <person name="Conti Taguali S."/>
            <person name="Riolo M."/>
            <person name="La Spada F."/>
            <person name="Cacciola S.O."/>
            <person name="Dionisio G."/>
        </authorList>
    </citation>
    <scope>NUCLEOTIDE SEQUENCE [LARGE SCALE GENOMIC DNA]</scope>
    <source>
        <strain evidence="1 2">VK10A</strain>
    </source>
</reference>